<gene>
    <name evidence="2" type="ORF">B0H65DRAFT_546238</name>
</gene>
<accession>A0AAE0JK94</accession>
<dbReference type="Proteomes" id="UP001278500">
    <property type="component" value="Unassembled WGS sequence"/>
</dbReference>
<evidence type="ECO:0000313" key="3">
    <source>
        <dbReference type="Proteomes" id="UP001278500"/>
    </source>
</evidence>
<reference evidence="2" key="1">
    <citation type="journal article" date="2023" name="Mol. Phylogenet. Evol.">
        <title>Genome-scale phylogeny and comparative genomics of the fungal order Sordariales.</title>
        <authorList>
            <person name="Hensen N."/>
            <person name="Bonometti L."/>
            <person name="Westerberg I."/>
            <person name="Brannstrom I.O."/>
            <person name="Guillou S."/>
            <person name="Cros-Aarteil S."/>
            <person name="Calhoun S."/>
            <person name="Haridas S."/>
            <person name="Kuo A."/>
            <person name="Mondo S."/>
            <person name="Pangilinan J."/>
            <person name="Riley R."/>
            <person name="LaButti K."/>
            <person name="Andreopoulos B."/>
            <person name="Lipzen A."/>
            <person name="Chen C."/>
            <person name="Yan M."/>
            <person name="Daum C."/>
            <person name="Ng V."/>
            <person name="Clum A."/>
            <person name="Steindorff A."/>
            <person name="Ohm R.A."/>
            <person name="Martin F."/>
            <person name="Silar P."/>
            <person name="Natvig D.O."/>
            <person name="Lalanne C."/>
            <person name="Gautier V."/>
            <person name="Ament-Velasquez S.L."/>
            <person name="Kruys A."/>
            <person name="Hutchinson M.I."/>
            <person name="Powell A.J."/>
            <person name="Barry K."/>
            <person name="Miller A.N."/>
            <person name="Grigoriev I.V."/>
            <person name="Debuchy R."/>
            <person name="Gladieux P."/>
            <person name="Hiltunen Thoren M."/>
            <person name="Johannesson H."/>
        </authorList>
    </citation>
    <scope>NUCLEOTIDE SEQUENCE</scope>
    <source>
        <strain evidence="2">CBS 560.94</strain>
    </source>
</reference>
<organism evidence="2 3">
    <name type="scientific">Neurospora tetraspora</name>
    <dbReference type="NCBI Taxonomy" id="94610"/>
    <lineage>
        <taxon>Eukaryota</taxon>
        <taxon>Fungi</taxon>
        <taxon>Dikarya</taxon>
        <taxon>Ascomycota</taxon>
        <taxon>Pezizomycotina</taxon>
        <taxon>Sordariomycetes</taxon>
        <taxon>Sordariomycetidae</taxon>
        <taxon>Sordariales</taxon>
        <taxon>Sordariaceae</taxon>
        <taxon>Neurospora</taxon>
    </lineage>
</organism>
<dbReference type="EMBL" id="JAUEPP010000002">
    <property type="protein sequence ID" value="KAK3351184.1"/>
    <property type="molecule type" value="Genomic_DNA"/>
</dbReference>
<name>A0AAE0JK94_9PEZI</name>
<evidence type="ECO:0000256" key="1">
    <source>
        <dbReference type="SAM" id="MobiDB-lite"/>
    </source>
</evidence>
<dbReference type="AlphaFoldDB" id="A0AAE0JK94"/>
<feature type="region of interest" description="Disordered" evidence="1">
    <location>
        <begin position="83"/>
        <end position="112"/>
    </location>
</feature>
<keyword evidence="3" id="KW-1185">Reference proteome</keyword>
<reference evidence="2" key="2">
    <citation type="submission" date="2023-06" db="EMBL/GenBank/DDBJ databases">
        <authorList>
            <consortium name="Lawrence Berkeley National Laboratory"/>
            <person name="Haridas S."/>
            <person name="Hensen N."/>
            <person name="Bonometti L."/>
            <person name="Westerberg I."/>
            <person name="Brannstrom I.O."/>
            <person name="Guillou S."/>
            <person name="Cros-Aarteil S."/>
            <person name="Calhoun S."/>
            <person name="Kuo A."/>
            <person name="Mondo S."/>
            <person name="Pangilinan J."/>
            <person name="Riley R."/>
            <person name="Labutti K."/>
            <person name="Andreopoulos B."/>
            <person name="Lipzen A."/>
            <person name="Chen C."/>
            <person name="Yanf M."/>
            <person name="Daum C."/>
            <person name="Ng V."/>
            <person name="Clum A."/>
            <person name="Steindorff A."/>
            <person name="Ohm R."/>
            <person name="Martin F."/>
            <person name="Silar P."/>
            <person name="Natvig D."/>
            <person name="Lalanne C."/>
            <person name="Gautier V."/>
            <person name="Ament-Velasquez S.L."/>
            <person name="Kruys A."/>
            <person name="Hutchinson M.I."/>
            <person name="Powell A.J."/>
            <person name="Barry K."/>
            <person name="Miller A.N."/>
            <person name="Grigoriev I.V."/>
            <person name="Debuchy R."/>
            <person name="Gladieux P."/>
            <person name="Thoren M.H."/>
            <person name="Johannesson H."/>
        </authorList>
    </citation>
    <scope>NUCLEOTIDE SEQUENCE</scope>
    <source>
        <strain evidence="2">CBS 560.94</strain>
    </source>
</reference>
<evidence type="ECO:0000313" key="2">
    <source>
        <dbReference type="EMBL" id="KAK3351184.1"/>
    </source>
</evidence>
<sequence>MPSLSPVVGVGVSVTTAQLSAAAKDYPGIYYVEHPRGILQKLPSKLCRQAMHPSPSIAIGLLSPPFTTIPRARPSMAAQSWLATMGKSRKRPVETEKKAAKGSEERRGAPYY</sequence>
<feature type="compositionally biased region" description="Basic and acidic residues" evidence="1">
    <location>
        <begin position="91"/>
        <end position="112"/>
    </location>
</feature>
<dbReference type="RefSeq" id="XP_062684479.1">
    <property type="nucleotide sequence ID" value="XM_062829437.1"/>
</dbReference>
<proteinExistence type="predicted"/>
<dbReference type="GeneID" id="87866591"/>
<comment type="caution">
    <text evidence="2">The sequence shown here is derived from an EMBL/GenBank/DDBJ whole genome shotgun (WGS) entry which is preliminary data.</text>
</comment>
<protein>
    <submittedName>
        <fullName evidence="2">Uncharacterized protein</fullName>
    </submittedName>
</protein>